<gene>
    <name evidence="1" type="ORF">POM88_020674</name>
</gene>
<dbReference type="AlphaFoldDB" id="A0AAD8MS70"/>
<dbReference type="EMBL" id="JAUIZM010000005">
    <property type="protein sequence ID" value="KAK1382939.1"/>
    <property type="molecule type" value="Genomic_DNA"/>
</dbReference>
<dbReference type="Proteomes" id="UP001237642">
    <property type="component" value="Unassembled WGS sequence"/>
</dbReference>
<accession>A0AAD8MS70</accession>
<protein>
    <submittedName>
        <fullName evidence="1">Uncharacterized protein</fullName>
    </submittedName>
</protein>
<reference evidence="1" key="1">
    <citation type="submission" date="2023-02" db="EMBL/GenBank/DDBJ databases">
        <title>Genome of toxic invasive species Heracleum sosnowskyi carries increased number of genes despite the absence of recent whole-genome duplications.</title>
        <authorList>
            <person name="Schelkunov M."/>
            <person name="Shtratnikova V."/>
            <person name="Makarenko M."/>
            <person name="Klepikova A."/>
            <person name="Omelchenko D."/>
            <person name="Novikova G."/>
            <person name="Obukhova E."/>
            <person name="Bogdanov V."/>
            <person name="Penin A."/>
            <person name="Logacheva M."/>
        </authorList>
    </citation>
    <scope>NUCLEOTIDE SEQUENCE</scope>
    <source>
        <strain evidence="1">Hsosn_3</strain>
        <tissue evidence="1">Leaf</tissue>
    </source>
</reference>
<evidence type="ECO:0000313" key="2">
    <source>
        <dbReference type="Proteomes" id="UP001237642"/>
    </source>
</evidence>
<organism evidence="1 2">
    <name type="scientific">Heracleum sosnowskyi</name>
    <dbReference type="NCBI Taxonomy" id="360622"/>
    <lineage>
        <taxon>Eukaryota</taxon>
        <taxon>Viridiplantae</taxon>
        <taxon>Streptophyta</taxon>
        <taxon>Embryophyta</taxon>
        <taxon>Tracheophyta</taxon>
        <taxon>Spermatophyta</taxon>
        <taxon>Magnoliopsida</taxon>
        <taxon>eudicotyledons</taxon>
        <taxon>Gunneridae</taxon>
        <taxon>Pentapetalae</taxon>
        <taxon>asterids</taxon>
        <taxon>campanulids</taxon>
        <taxon>Apiales</taxon>
        <taxon>Apiaceae</taxon>
        <taxon>Apioideae</taxon>
        <taxon>apioid superclade</taxon>
        <taxon>Tordylieae</taxon>
        <taxon>Tordyliinae</taxon>
        <taxon>Heracleum</taxon>
    </lineage>
</organism>
<reference evidence="1" key="2">
    <citation type="submission" date="2023-05" db="EMBL/GenBank/DDBJ databases">
        <authorList>
            <person name="Schelkunov M.I."/>
        </authorList>
    </citation>
    <scope>NUCLEOTIDE SEQUENCE</scope>
    <source>
        <strain evidence="1">Hsosn_3</strain>
        <tissue evidence="1">Leaf</tissue>
    </source>
</reference>
<evidence type="ECO:0000313" key="1">
    <source>
        <dbReference type="EMBL" id="KAK1382939.1"/>
    </source>
</evidence>
<proteinExistence type="predicted"/>
<name>A0AAD8MS70_9APIA</name>
<keyword evidence="2" id="KW-1185">Reference proteome</keyword>
<comment type="caution">
    <text evidence="1">The sequence shown here is derived from an EMBL/GenBank/DDBJ whole genome shotgun (WGS) entry which is preliminary data.</text>
</comment>
<sequence>MKSKYKELKTNSVKKLVQSWNCREIVNGSTLDHLPHLNQVAANVGNWDPWPQSKQGDSGMYMLSYVEYYATMPYFPQGELDIGAHRSRLAFLFLFLWNGKAIYTAMRVIG</sequence>